<protein>
    <submittedName>
        <fullName evidence="3">Uncharacterized protein</fullName>
    </submittedName>
</protein>
<dbReference type="EMBL" id="HBHT01041014">
    <property type="protein sequence ID" value="CAD9995436.1"/>
    <property type="molecule type" value="Transcribed_RNA"/>
</dbReference>
<reference evidence="3" key="1">
    <citation type="submission" date="2021-01" db="EMBL/GenBank/DDBJ databases">
        <authorList>
            <person name="Corre E."/>
            <person name="Pelletier E."/>
            <person name="Niang G."/>
            <person name="Scheremetjew M."/>
            <person name="Finn R."/>
            <person name="Kale V."/>
            <person name="Holt S."/>
            <person name="Cochrane G."/>
            <person name="Meng A."/>
            <person name="Brown T."/>
            <person name="Cohen L."/>
        </authorList>
    </citation>
    <scope>NUCLEOTIDE SEQUENCE</scope>
    <source>
        <strain evidence="3">CCMP125</strain>
    </source>
</reference>
<proteinExistence type="predicted"/>
<feature type="region of interest" description="Disordered" evidence="1">
    <location>
        <begin position="105"/>
        <end position="147"/>
    </location>
</feature>
<keyword evidence="2" id="KW-0732">Signal</keyword>
<feature type="compositionally biased region" description="Polar residues" evidence="1">
    <location>
        <begin position="185"/>
        <end position="206"/>
    </location>
</feature>
<evidence type="ECO:0000256" key="2">
    <source>
        <dbReference type="SAM" id="SignalP"/>
    </source>
</evidence>
<evidence type="ECO:0000256" key="1">
    <source>
        <dbReference type="SAM" id="MobiDB-lite"/>
    </source>
</evidence>
<feature type="compositionally biased region" description="Acidic residues" evidence="1">
    <location>
        <begin position="105"/>
        <end position="130"/>
    </location>
</feature>
<feature type="region of interest" description="Disordered" evidence="1">
    <location>
        <begin position="160"/>
        <end position="221"/>
    </location>
</feature>
<sequence length="274" mass="29212">MNQSNLVFLISSAMMVLFLQATAAYEPSSTRPRLLRFQDPTASVVQQSQVVAPQPLSAQEAKRALMELISEFDGRFMTADGSFSFSYSLSYSFSYGNNIIQNEEDYEDPESDSSSDDVNDPIEKDDDVDNDGIISDVGENESPNLPVTDVEHHNILDIEGDEASDSDSEQTSNNDDGISVLINLDDSSAGTASKAASPTQTSSATDTPEDQDQNGSSGRGGLSSEGLVILITSLVVGLSLFVVLRKLGVFVGSGTSNSQLLHPEDASSLSSYAV</sequence>
<name>A0A7S3DXQ1_9STRA</name>
<dbReference type="AlphaFoldDB" id="A0A7S3DXQ1"/>
<feature type="chain" id="PRO_5030642858" evidence="2">
    <location>
        <begin position="25"/>
        <end position="274"/>
    </location>
</feature>
<feature type="signal peptide" evidence="2">
    <location>
        <begin position="1"/>
        <end position="24"/>
    </location>
</feature>
<evidence type="ECO:0000313" key="3">
    <source>
        <dbReference type="EMBL" id="CAD9995436.1"/>
    </source>
</evidence>
<gene>
    <name evidence="3" type="ORF">APAL1065_LOCUS27530</name>
</gene>
<organism evidence="3">
    <name type="scientific">Entomoneis paludosa</name>
    <dbReference type="NCBI Taxonomy" id="265537"/>
    <lineage>
        <taxon>Eukaryota</taxon>
        <taxon>Sar</taxon>
        <taxon>Stramenopiles</taxon>
        <taxon>Ochrophyta</taxon>
        <taxon>Bacillariophyta</taxon>
        <taxon>Bacillariophyceae</taxon>
        <taxon>Bacillariophycidae</taxon>
        <taxon>Entomoneidaceae</taxon>
        <taxon>Entomoneis</taxon>
    </lineage>
</organism>
<accession>A0A7S3DXQ1</accession>